<protein>
    <submittedName>
        <fullName evidence="5">Tata-box binding protein tbp2</fullName>
    </submittedName>
</protein>
<comment type="similarity">
    <text evidence="1">Belongs to the TBP family.</text>
</comment>
<feature type="compositionally biased region" description="Low complexity" evidence="4">
    <location>
        <begin position="172"/>
        <end position="181"/>
    </location>
</feature>
<dbReference type="SUPFAM" id="SSF55945">
    <property type="entry name" value="TATA-box binding protein-like"/>
    <property type="match status" value="2"/>
</dbReference>
<keyword evidence="2" id="KW-0238">DNA-binding</keyword>
<dbReference type="RefSeq" id="XP_067924503.1">
    <property type="nucleotide sequence ID" value="XM_068063523.1"/>
</dbReference>
<evidence type="ECO:0000256" key="3">
    <source>
        <dbReference type="ARBA" id="ARBA00023163"/>
    </source>
</evidence>
<comment type="caution">
    <text evidence="5">The sequence shown here is derived from an EMBL/GenBank/DDBJ whole genome shotgun (WGS) entry which is preliminary data.</text>
</comment>
<sequence>MHSPRKRRRVSFPDSGEGEGEEAREGSEVSTRDFDKESWNASESKNGDSSSRASDKPDSTAPVDLFSTYSFPGVGEDDRLSSSPAKELGETQGATEASKGECVRNSKNSLDLLFSSPANGLSTSSARGETVFEGDTAFSFETDAALIDSLLASSSGDGETFSKETNAQDFSSSSLLSCESSPTDTTFSGPAGHRQKSSQSASKRRAGEISSLGGGDNSAAAGGEERRSGTYSSGGKYEAGDSSLVDTLARRSTSDLCSQEEVLVADDSSSLFSPPTMPEIQNVVASAHMSWRINGVDMWRGPDTNSRLDLRLLAISCRFAEYNPRKINACILRLRTPKCTALVFRSGRVMITGARSETEAEKAARLLSRILTFAYCGDVEQIKPPPLSLKSSPSRGLPALLSSGDSSSASSVSPEKGDQTGEGESQGGGCGGETDSHDGGGSVCEGDRSSSHCSTAIVPLRDLSKDEEEGGEEDDPGAEGKRRGKKRARDRKVCVKNFKVENVVASADCGVPVRLEGLAFEHKEFSSYEPELFSGLVYRYNPTSSLKAVLLVFVSGKVVITGCKKLSEVNEVFEALYPVLVRYRK</sequence>
<feature type="compositionally biased region" description="Acidic residues" evidence="4">
    <location>
        <begin position="465"/>
        <end position="477"/>
    </location>
</feature>
<dbReference type="GO" id="GO:0006352">
    <property type="term" value="P:DNA-templated transcription initiation"/>
    <property type="evidence" value="ECO:0007669"/>
    <property type="project" value="InterPro"/>
</dbReference>
<organism evidence="5 6">
    <name type="scientific">Cystoisospora suis</name>
    <dbReference type="NCBI Taxonomy" id="483139"/>
    <lineage>
        <taxon>Eukaryota</taxon>
        <taxon>Sar</taxon>
        <taxon>Alveolata</taxon>
        <taxon>Apicomplexa</taxon>
        <taxon>Conoidasida</taxon>
        <taxon>Coccidia</taxon>
        <taxon>Eucoccidiorida</taxon>
        <taxon>Eimeriorina</taxon>
        <taxon>Sarcocystidae</taxon>
        <taxon>Cystoisospora</taxon>
    </lineage>
</organism>
<evidence type="ECO:0000256" key="4">
    <source>
        <dbReference type="SAM" id="MobiDB-lite"/>
    </source>
</evidence>
<feature type="region of interest" description="Disordered" evidence="4">
    <location>
        <begin position="1"/>
        <end position="103"/>
    </location>
</feature>
<dbReference type="PANTHER" id="PTHR10126">
    <property type="entry name" value="TATA-BOX BINDING PROTEIN"/>
    <property type="match status" value="1"/>
</dbReference>
<dbReference type="VEuPathDB" id="ToxoDB:CSUI_003325"/>
<proteinExistence type="inferred from homology"/>
<dbReference type="Pfam" id="PF00352">
    <property type="entry name" value="TBP"/>
    <property type="match status" value="2"/>
</dbReference>
<gene>
    <name evidence="5" type="ORF">CSUI_003325</name>
</gene>
<feature type="region of interest" description="Disordered" evidence="4">
    <location>
        <begin position="384"/>
        <end position="486"/>
    </location>
</feature>
<evidence type="ECO:0000313" key="6">
    <source>
        <dbReference type="Proteomes" id="UP000221165"/>
    </source>
</evidence>
<feature type="compositionally biased region" description="Basic residues" evidence="4">
    <location>
        <begin position="1"/>
        <end position="10"/>
    </location>
</feature>
<evidence type="ECO:0000313" key="5">
    <source>
        <dbReference type="EMBL" id="PHJ22826.1"/>
    </source>
</evidence>
<dbReference type="InterPro" id="IPR012295">
    <property type="entry name" value="TBP_dom_sf"/>
</dbReference>
<name>A0A2C6L602_9APIC</name>
<dbReference type="GO" id="GO:0003677">
    <property type="term" value="F:DNA binding"/>
    <property type="evidence" value="ECO:0007669"/>
    <property type="project" value="UniProtKB-KW"/>
</dbReference>
<dbReference type="GeneID" id="94426734"/>
<dbReference type="OrthoDB" id="2127950at2759"/>
<dbReference type="InterPro" id="IPR000814">
    <property type="entry name" value="TBP"/>
</dbReference>
<feature type="region of interest" description="Disordered" evidence="4">
    <location>
        <begin position="172"/>
        <end position="237"/>
    </location>
</feature>
<reference evidence="5 6" key="1">
    <citation type="journal article" date="2017" name="Int. J. Parasitol.">
        <title>The genome of the protozoan parasite Cystoisospora suis and a reverse vaccinology approach to identify vaccine candidates.</title>
        <authorList>
            <person name="Palmieri N."/>
            <person name="Shrestha A."/>
            <person name="Ruttkowski B."/>
            <person name="Beck T."/>
            <person name="Vogl C."/>
            <person name="Tomley F."/>
            <person name="Blake D.P."/>
            <person name="Joachim A."/>
        </authorList>
    </citation>
    <scope>NUCLEOTIDE SEQUENCE [LARGE SCALE GENOMIC DNA]</scope>
    <source>
        <strain evidence="5 6">Wien I</strain>
    </source>
</reference>
<dbReference type="Gene3D" id="3.30.310.10">
    <property type="entry name" value="TATA-Binding Protein"/>
    <property type="match status" value="2"/>
</dbReference>
<evidence type="ECO:0000256" key="2">
    <source>
        <dbReference type="ARBA" id="ARBA00023125"/>
    </source>
</evidence>
<dbReference type="AlphaFoldDB" id="A0A2C6L602"/>
<feature type="compositionally biased region" description="Basic and acidic residues" evidence="4">
    <location>
        <begin position="21"/>
        <end position="38"/>
    </location>
</feature>
<feature type="compositionally biased region" description="Low complexity" evidence="4">
    <location>
        <begin position="402"/>
        <end position="413"/>
    </location>
</feature>
<keyword evidence="3" id="KW-0804">Transcription</keyword>
<dbReference type="Proteomes" id="UP000221165">
    <property type="component" value="Unassembled WGS sequence"/>
</dbReference>
<accession>A0A2C6L602</accession>
<evidence type="ECO:0000256" key="1">
    <source>
        <dbReference type="ARBA" id="ARBA00005560"/>
    </source>
</evidence>
<keyword evidence="6" id="KW-1185">Reference proteome</keyword>
<dbReference type="EMBL" id="MIGC01001457">
    <property type="protein sequence ID" value="PHJ22826.1"/>
    <property type="molecule type" value="Genomic_DNA"/>
</dbReference>
<feature type="compositionally biased region" description="Polar residues" evidence="4">
    <location>
        <begin position="39"/>
        <end position="52"/>
    </location>
</feature>